<keyword evidence="3" id="KW-0808">Transferase</keyword>
<dbReference type="EC" id="2.7.7.6" evidence="1"/>
<dbReference type="GO" id="GO:0000428">
    <property type="term" value="C:DNA-directed RNA polymerase complex"/>
    <property type="evidence" value="ECO:0007669"/>
    <property type="project" value="UniProtKB-KW"/>
</dbReference>
<dbReference type="SUPFAM" id="SSF64484">
    <property type="entry name" value="beta and beta-prime subunits of DNA dependent RNA-polymerase"/>
    <property type="match status" value="1"/>
</dbReference>
<dbReference type="Gene3D" id="3.90.1100.10">
    <property type="match status" value="1"/>
</dbReference>
<dbReference type="Pfam" id="PF04565">
    <property type="entry name" value="RNA_pol_Rpb2_3"/>
    <property type="match status" value="1"/>
</dbReference>
<feature type="domain" description="RNA polymerase Rpb2" evidence="9">
    <location>
        <begin position="337"/>
        <end position="376"/>
    </location>
</feature>
<feature type="domain" description="RNA polymerase Rpb2" evidence="7">
    <location>
        <begin position="123"/>
        <end position="185"/>
    </location>
</feature>
<dbReference type="Pfam" id="PF04566">
    <property type="entry name" value="RNA_pol_Rpb2_4"/>
    <property type="match status" value="1"/>
</dbReference>
<evidence type="ECO:0000259" key="9">
    <source>
        <dbReference type="Pfam" id="PF04567"/>
    </source>
</evidence>
<accession>A0AB39J798</accession>
<dbReference type="GO" id="GO:0003899">
    <property type="term" value="F:DNA-directed RNA polymerase activity"/>
    <property type="evidence" value="ECO:0007669"/>
    <property type="project" value="UniProtKB-EC"/>
</dbReference>
<protein>
    <recommendedName>
        <fullName evidence="1">DNA-directed RNA polymerase</fullName>
        <ecNumber evidence="1">2.7.7.6</ecNumber>
    </recommendedName>
</protein>
<dbReference type="EMBL" id="PP542043">
    <property type="protein sequence ID" value="XDO02189.1"/>
    <property type="molecule type" value="Genomic_DNA"/>
</dbReference>
<dbReference type="Gene3D" id="3.90.1070.20">
    <property type="match status" value="1"/>
</dbReference>
<dbReference type="PANTHER" id="PTHR20856">
    <property type="entry name" value="DNA-DIRECTED RNA POLYMERASE I SUBUNIT 2"/>
    <property type="match status" value="1"/>
</dbReference>
<dbReference type="InterPro" id="IPR007646">
    <property type="entry name" value="RNA_pol_Rpb2_4"/>
</dbReference>
<evidence type="ECO:0000256" key="6">
    <source>
        <dbReference type="RuleBase" id="RU000434"/>
    </source>
</evidence>
<evidence type="ECO:0000256" key="5">
    <source>
        <dbReference type="ARBA" id="ARBA00023163"/>
    </source>
</evidence>
<evidence type="ECO:0000259" key="8">
    <source>
        <dbReference type="Pfam" id="PF04566"/>
    </source>
</evidence>
<proteinExistence type="inferred from homology"/>
<evidence type="ECO:0000256" key="3">
    <source>
        <dbReference type="ARBA" id="ARBA00022679"/>
    </source>
</evidence>
<evidence type="ECO:0000256" key="2">
    <source>
        <dbReference type="ARBA" id="ARBA00022478"/>
    </source>
</evidence>
<keyword evidence="4" id="KW-0548">Nucleotidyltransferase</keyword>
<dbReference type="GO" id="GO:0032549">
    <property type="term" value="F:ribonucleoside binding"/>
    <property type="evidence" value="ECO:0007669"/>
    <property type="project" value="InterPro"/>
</dbReference>
<keyword evidence="2 10" id="KW-0240">DNA-directed RNA polymerase</keyword>
<organism evidence="10">
    <name type="scientific">Florenciella sp. virus SA2</name>
    <dbReference type="NCBI Taxonomy" id="3240092"/>
    <lineage>
        <taxon>Viruses</taxon>
    </lineage>
</organism>
<name>A0AB39J798_9VIRU</name>
<reference evidence="10" key="1">
    <citation type="submission" date="2024-03" db="EMBL/GenBank/DDBJ databases">
        <title>Eukaryotic viruses encode the ribosomal protein eL40.</title>
        <authorList>
            <person name="Thomy J."/>
            <person name="Schvarcz C.R."/>
            <person name="McBeain K.A."/>
            <person name="Edwards K.F."/>
            <person name="Steward G.F."/>
        </authorList>
    </citation>
    <scope>NUCLEOTIDE SEQUENCE</scope>
    <source>
        <strain evidence="10">FloV-SA2</strain>
    </source>
</reference>
<feature type="domain" description="RNA polymerase Rpb2" evidence="8">
    <location>
        <begin position="226"/>
        <end position="287"/>
    </location>
</feature>
<dbReference type="InterPro" id="IPR007645">
    <property type="entry name" value="RNA_pol_Rpb2_3"/>
</dbReference>
<evidence type="ECO:0000313" key="10">
    <source>
        <dbReference type="EMBL" id="XDO02189.1"/>
    </source>
</evidence>
<comment type="similarity">
    <text evidence="6">Belongs to the RNA polymerase beta chain family.</text>
</comment>
<dbReference type="Pfam" id="PF04567">
    <property type="entry name" value="RNA_pol_Rpb2_5"/>
    <property type="match status" value="1"/>
</dbReference>
<dbReference type="InterPro" id="IPR007647">
    <property type="entry name" value="RNA_pol_Rpb2_5"/>
</dbReference>
<evidence type="ECO:0000256" key="1">
    <source>
        <dbReference type="ARBA" id="ARBA00012418"/>
    </source>
</evidence>
<evidence type="ECO:0000259" key="7">
    <source>
        <dbReference type="Pfam" id="PF04565"/>
    </source>
</evidence>
<evidence type="ECO:0000256" key="4">
    <source>
        <dbReference type="ARBA" id="ARBA00022695"/>
    </source>
</evidence>
<gene>
    <name evidence="10" type="ORF">FloV-SA2_00371</name>
</gene>
<dbReference type="InterPro" id="IPR015712">
    <property type="entry name" value="DNA-dir_RNA_pol_su2"/>
</dbReference>
<dbReference type="GO" id="GO:0006351">
    <property type="term" value="P:DNA-templated transcription"/>
    <property type="evidence" value="ECO:0007669"/>
    <property type="project" value="InterPro"/>
</dbReference>
<sequence>MVYELLKVILGEKNPTDRDHYKFKRVETSGNLMKQLFSEYADIMYKKYFVNIDSEFYFQQSMYDNQSNDIDVATSQDTFKKLIVVNYHKLFEDKIIYQGFKKAFKGNWGSASHTKKIGVIQPLNRLSYNSFLSHLRKVNLNINDSANIVEPHLLHGSQWGIIDPVDTPDGGNVGFHKHMAMMTKITHNIDENKLTNWLFENINSPKLKLKTIENSYSYELHNFTKVFVNGKIIGICNNPIQFKKIILDARRLNFIPIYISIAFEYKDNNIFLCCDEGRLIRPILYVKNNTLSYEDNDILKNKNFTWSHCIYGNFNNRKVSNNKDFININVKDLEVNKSSIIEYLDKNEEESSLICMNPEAFKNGINYKYTHCEIHPSMIFGVMGSQVIFPEHNQLPRDLFSCGQSKQAASLYHSNFLNRIDKTGILLNYGDIPIVKVKCSNI</sequence>
<keyword evidence="5" id="KW-0804">Transcription</keyword>
<dbReference type="GO" id="GO:0003677">
    <property type="term" value="F:DNA binding"/>
    <property type="evidence" value="ECO:0007669"/>
    <property type="project" value="InterPro"/>
</dbReference>